<reference evidence="5" key="1">
    <citation type="journal article" date="2019" name="Int. J. Syst. Evol. Microbiol.">
        <title>The Global Catalogue of Microorganisms (GCM) 10K type strain sequencing project: providing services to taxonomists for standard genome sequencing and annotation.</title>
        <authorList>
            <consortium name="The Broad Institute Genomics Platform"/>
            <consortium name="The Broad Institute Genome Sequencing Center for Infectious Disease"/>
            <person name="Wu L."/>
            <person name="Ma J."/>
        </authorList>
    </citation>
    <scope>NUCLEOTIDE SEQUENCE [LARGE SCALE GENOMIC DNA]</scope>
    <source>
        <strain evidence="5">CGMCC 1.8860</strain>
    </source>
</reference>
<evidence type="ECO:0000313" key="4">
    <source>
        <dbReference type="EMBL" id="GGP25442.1"/>
    </source>
</evidence>
<dbReference type="Pfam" id="PF00483">
    <property type="entry name" value="NTP_transferase"/>
    <property type="match status" value="1"/>
</dbReference>
<organism evidence="4 5">
    <name type="scientific">Silvimonas amylolytica</name>
    <dbReference type="NCBI Taxonomy" id="449663"/>
    <lineage>
        <taxon>Bacteria</taxon>
        <taxon>Pseudomonadati</taxon>
        <taxon>Pseudomonadota</taxon>
        <taxon>Betaproteobacteria</taxon>
        <taxon>Neisseriales</taxon>
        <taxon>Chitinibacteraceae</taxon>
        <taxon>Silvimonas</taxon>
    </lineage>
</organism>
<evidence type="ECO:0000256" key="2">
    <source>
        <dbReference type="ARBA" id="ARBA00022695"/>
    </source>
</evidence>
<evidence type="ECO:0000313" key="5">
    <source>
        <dbReference type="Proteomes" id="UP000621859"/>
    </source>
</evidence>
<dbReference type="InterPro" id="IPR016873">
    <property type="entry name" value="Caps_polysacc_synth_BcbE_prd"/>
</dbReference>
<feature type="domain" description="Nucleotidyl transferase" evidence="3">
    <location>
        <begin position="9"/>
        <end position="191"/>
    </location>
</feature>
<keyword evidence="2" id="KW-0548">Nucleotidyltransferase</keyword>
<dbReference type="PIRSF" id="PIRSF028162">
    <property type="entry name" value="BcbE_prd"/>
    <property type="match status" value="1"/>
</dbReference>
<name>A0ABQ2PIZ7_9NEIS</name>
<sequence>MLNIVVPMAGAGSRFAKAGYTDPKPLIPVHGVPMIQLVINNLRPATEHRFIFVVQREHATRYGLKALFSQWAPGSELIEIDGVTQGAACTCLLAADLINNDDPLMIANSDQYVDASMEAYLDEMARHQADGLIMTMTANDPKWSFVGYDAHGVVNRVVEKEVISDEATVGIYNFGKGSDFVRLARQMVEEERRMNGEFYVAPVYNELIEEGGKVVTFNIGSEAVGMYGLGIPSDLDLFLSLDVSHKAVGAVR</sequence>
<evidence type="ECO:0000256" key="1">
    <source>
        <dbReference type="ARBA" id="ARBA00022679"/>
    </source>
</evidence>
<dbReference type="Proteomes" id="UP000621859">
    <property type="component" value="Unassembled WGS sequence"/>
</dbReference>
<protein>
    <submittedName>
        <fullName evidence="4">Glycosyl transferase family 2</fullName>
    </submittedName>
</protein>
<comment type="caution">
    <text evidence="4">The sequence shown here is derived from an EMBL/GenBank/DDBJ whole genome shotgun (WGS) entry which is preliminary data.</text>
</comment>
<dbReference type="RefSeq" id="WP_188690586.1">
    <property type="nucleotide sequence ID" value="NZ_BMLY01000002.1"/>
</dbReference>
<dbReference type="CDD" id="cd04183">
    <property type="entry name" value="GT2_BcE_like"/>
    <property type="match status" value="1"/>
</dbReference>
<dbReference type="PANTHER" id="PTHR43584:SF8">
    <property type="entry name" value="N-ACETYLMURAMATE ALPHA-1-PHOSPHATE URIDYLYLTRANSFERASE"/>
    <property type="match status" value="1"/>
</dbReference>
<dbReference type="InterPro" id="IPR005835">
    <property type="entry name" value="NTP_transferase_dom"/>
</dbReference>
<dbReference type="SUPFAM" id="SSF53448">
    <property type="entry name" value="Nucleotide-diphospho-sugar transferases"/>
    <property type="match status" value="1"/>
</dbReference>
<keyword evidence="1 4" id="KW-0808">Transferase</keyword>
<dbReference type="EMBL" id="BMLY01000002">
    <property type="protein sequence ID" value="GGP25442.1"/>
    <property type="molecule type" value="Genomic_DNA"/>
</dbReference>
<dbReference type="PANTHER" id="PTHR43584">
    <property type="entry name" value="NUCLEOTIDYL TRANSFERASE"/>
    <property type="match status" value="1"/>
</dbReference>
<accession>A0ABQ2PIZ7</accession>
<dbReference type="Gene3D" id="3.90.550.10">
    <property type="entry name" value="Spore Coat Polysaccharide Biosynthesis Protein SpsA, Chain A"/>
    <property type="match status" value="1"/>
</dbReference>
<evidence type="ECO:0000259" key="3">
    <source>
        <dbReference type="Pfam" id="PF00483"/>
    </source>
</evidence>
<gene>
    <name evidence="4" type="ORF">GCM10010971_12610</name>
</gene>
<dbReference type="InterPro" id="IPR050065">
    <property type="entry name" value="GlmU-like"/>
</dbReference>
<dbReference type="InterPro" id="IPR029044">
    <property type="entry name" value="Nucleotide-diphossugar_trans"/>
</dbReference>
<keyword evidence="5" id="KW-1185">Reference proteome</keyword>
<dbReference type="GO" id="GO:0016740">
    <property type="term" value="F:transferase activity"/>
    <property type="evidence" value="ECO:0007669"/>
    <property type="project" value="UniProtKB-KW"/>
</dbReference>
<proteinExistence type="predicted"/>